<keyword evidence="2" id="KW-0902">Two-component regulatory system</keyword>
<dbReference type="PANTHER" id="PTHR45339">
    <property type="entry name" value="HYBRID SIGNAL TRANSDUCTION HISTIDINE KINASE J"/>
    <property type="match status" value="1"/>
</dbReference>
<dbReference type="SUPFAM" id="SSF52172">
    <property type="entry name" value="CheY-like"/>
    <property type="match status" value="1"/>
</dbReference>
<evidence type="ECO:0000259" key="4">
    <source>
        <dbReference type="PROSITE" id="PS50110"/>
    </source>
</evidence>
<dbReference type="CDD" id="cd17546">
    <property type="entry name" value="REC_hyHK_CKI1_RcsC-like"/>
    <property type="match status" value="1"/>
</dbReference>
<dbReference type="InterPro" id="IPR001789">
    <property type="entry name" value="Sig_transdc_resp-reg_receiver"/>
</dbReference>
<dbReference type="PANTHER" id="PTHR45339:SF1">
    <property type="entry name" value="HYBRID SIGNAL TRANSDUCTION HISTIDINE KINASE J"/>
    <property type="match status" value="1"/>
</dbReference>
<dbReference type="EMBL" id="FN543104">
    <property type="protein sequence ID" value="CBA27899.1"/>
    <property type="molecule type" value="Genomic_DNA"/>
</dbReference>
<sequence>MSAQAPHILVVDDNPINRMMAARLLKEAGCTGVLVDDGLKALAALQAHQFDGVLLDESMPNLDGTGVLKEVAKWRATGKLVPPIMMVTGNDLPSDVARFRELGAKGLIPKPLTREILQRGLLLIRQKP</sequence>
<dbReference type="AlphaFoldDB" id="C9Y8K8"/>
<accession>C9Y8K8</accession>
<keyword evidence="1 3" id="KW-0597">Phosphoprotein</keyword>
<dbReference type="GO" id="GO:0016740">
    <property type="term" value="F:transferase activity"/>
    <property type="evidence" value="ECO:0007669"/>
    <property type="project" value="UniProtKB-KW"/>
</dbReference>
<protein>
    <recommendedName>
        <fullName evidence="4">Response regulatory domain-containing protein</fullName>
    </recommendedName>
</protein>
<dbReference type="Gene3D" id="3.40.50.2300">
    <property type="match status" value="1"/>
</dbReference>
<dbReference type="SMART" id="SM00448">
    <property type="entry name" value="REC"/>
    <property type="match status" value="1"/>
</dbReference>
<evidence type="ECO:0000256" key="2">
    <source>
        <dbReference type="ARBA" id="ARBA00023012"/>
    </source>
</evidence>
<dbReference type="Pfam" id="PF00072">
    <property type="entry name" value="Response_reg"/>
    <property type="match status" value="1"/>
</dbReference>
<dbReference type="GO" id="GO:0016787">
    <property type="term" value="F:hydrolase activity"/>
    <property type="evidence" value="ECO:0007669"/>
    <property type="project" value="UniProtKB-KW"/>
</dbReference>
<organism evidence="5">
    <name type="scientific">Curvibacter symbiont subsp. Hydra magnipapillata</name>
    <dbReference type="NCBI Taxonomy" id="667019"/>
    <lineage>
        <taxon>Bacteria</taxon>
        <taxon>Pseudomonadati</taxon>
        <taxon>Pseudomonadota</taxon>
        <taxon>Betaproteobacteria</taxon>
        <taxon>Burkholderiales</taxon>
        <taxon>Comamonadaceae</taxon>
        <taxon>Curvibacter</taxon>
    </lineage>
</organism>
<name>C9Y8K8_CURXX</name>
<keyword evidence="5" id="KW-0378">Hydrolase</keyword>
<dbReference type="InterPro" id="IPR011006">
    <property type="entry name" value="CheY-like_superfamily"/>
</dbReference>
<evidence type="ECO:0000256" key="1">
    <source>
        <dbReference type="ARBA" id="ARBA00022553"/>
    </source>
</evidence>
<proteinExistence type="predicted"/>
<evidence type="ECO:0000313" key="5">
    <source>
        <dbReference type="EMBL" id="CBA27899.1"/>
    </source>
</evidence>
<feature type="domain" description="Response regulatory" evidence="4">
    <location>
        <begin position="7"/>
        <end position="125"/>
    </location>
</feature>
<gene>
    <name evidence="5" type="ORF">Csp_A04590</name>
</gene>
<evidence type="ECO:0000256" key="3">
    <source>
        <dbReference type="PROSITE-ProRule" id="PRU00169"/>
    </source>
</evidence>
<dbReference type="PROSITE" id="PS50110">
    <property type="entry name" value="RESPONSE_REGULATORY"/>
    <property type="match status" value="1"/>
</dbReference>
<keyword evidence="5" id="KW-0808">Transferase</keyword>
<reference evidence="5" key="1">
    <citation type="journal article" date="2010" name="Nature">
        <title>The dynamic genome of Hydra.</title>
        <authorList>
            <person name="Chapman J.A."/>
            <person name="Kirkness E.F."/>
            <person name="Simakov O."/>
            <person name="Hampson S.E."/>
            <person name="Mitros T."/>
            <person name="Weinmaier T."/>
            <person name="Rattei T."/>
            <person name="Balasubramanian P.G."/>
            <person name="Borman J."/>
            <person name="Busam D."/>
            <person name="Disbennett K."/>
            <person name="Pfannkoch C."/>
            <person name="Sumin N."/>
            <person name="Sutton G."/>
            <person name="Viswanathan L."/>
            <person name="Walenz B."/>
            <person name="Goodstein D.M."/>
            <person name="Hellsten U."/>
            <person name="Kawashima T."/>
            <person name="Prochnik S.E."/>
            <person name="Putnam N.H."/>
            <person name="Shu S."/>
            <person name="Blumberg B."/>
            <person name="Dana C.E."/>
            <person name="Gee L."/>
            <person name="Kibler D.F."/>
            <person name="Law L."/>
            <person name="Lindgens D."/>
            <person name="Martinez D.E."/>
            <person name="Peng J."/>
            <person name="Wigge P.A."/>
            <person name="Bertulat B."/>
            <person name="Guder C."/>
            <person name="Nakamura Y."/>
            <person name="Ozbek S."/>
            <person name="Watanabe H."/>
            <person name="Khalturin K."/>
            <person name="Hemmrich G."/>
            <person name="Franke A."/>
            <person name="Augustin R."/>
            <person name="Fraune S."/>
            <person name="Hayakawa E."/>
            <person name="Hayakawa S."/>
            <person name="Hirose M."/>
            <person name="Hwang J."/>
            <person name="Ikeo K."/>
            <person name="Nishimiya-Fujisawa C."/>
            <person name="Ogura A."/>
            <person name="Takahashi T."/>
            <person name="Steinmetz P.R."/>
            <person name="Zhang X."/>
            <person name="Aufschnaiter R."/>
            <person name="Eder M.K."/>
            <person name="Gorny A.K."/>
            <person name="Salvenmoser W."/>
            <person name="Heimberg A.M."/>
            <person name="Wheeler B.M."/>
            <person name="Peterson K.J."/>
            <person name="Boettger A."/>
            <person name="Tischler P."/>
            <person name="Wolf A."/>
            <person name="Gojobori T."/>
            <person name="Remington K.A."/>
            <person name="Strausberg R.L."/>
            <person name="Venter J."/>
            <person name="Technau U."/>
            <person name="Hobmayer B."/>
            <person name="Bosch T.C."/>
            <person name="Holstein T.W."/>
            <person name="Fujisawa T."/>
            <person name="Bode H.R."/>
            <person name="David C.N."/>
            <person name="Rokhsar D.S."/>
            <person name="Steele R.E."/>
        </authorList>
    </citation>
    <scope>NUCLEOTIDE SEQUENCE</scope>
</reference>
<dbReference type="GO" id="GO:0000160">
    <property type="term" value="P:phosphorelay signal transduction system"/>
    <property type="evidence" value="ECO:0007669"/>
    <property type="project" value="UniProtKB-KW"/>
</dbReference>
<feature type="modified residue" description="4-aspartylphosphate" evidence="3">
    <location>
        <position position="56"/>
    </location>
</feature>